<dbReference type="PROSITE" id="PS50889">
    <property type="entry name" value="S4"/>
    <property type="match status" value="1"/>
</dbReference>
<dbReference type="Gene3D" id="3.30.70.330">
    <property type="match status" value="1"/>
</dbReference>
<dbReference type="InterPro" id="IPR036986">
    <property type="entry name" value="S4_RNA-bd_sf"/>
</dbReference>
<dbReference type="Proteomes" id="UP000192727">
    <property type="component" value="Chromosome"/>
</dbReference>
<dbReference type="AlphaFoldDB" id="A0A1U9YIN2"/>
<protein>
    <submittedName>
        <fullName evidence="1">RNA-binding protein</fullName>
    </submittedName>
</protein>
<dbReference type="Gene3D" id="3.30.1370.160">
    <property type="match status" value="1"/>
</dbReference>
<sequence length="260" mass="29273">MNYDVYAHFHPDERTFVDKAIDWVEQAAYQHKLKRTDFLDPRQAYILSTLVNRNGDVHMKLDGGYKDAERKRAVIAPDYRPLEDEEMGISVLSLSSPDNKLDELDHGDFMGAILGLGIKRDKIGDIFVIPGGCHCLAASEVADFLRLHINQVHRVRVHSEVLTADALKTMPVQLKEHAFTVASLRLDAIVCDVYRLSRAKAQIPIQAGRCRINWKPAGDPSTLLKKGDVVSLKGFGRFRVLEVEGITKKGRIRIRVGKYA</sequence>
<dbReference type="SMART" id="SM00363">
    <property type="entry name" value="S4"/>
    <property type="match status" value="1"/>
</dbReference>
<evidence type="ECO:0000313" key="1">
    <source>
        <dbReference type="EMBL" id="ARF67095.1"/>
    </source>
</evidence>
<dbReference type="InterPro" id="IPR012677">
    <property type="entry name" value="Nucleotide-bd_a/b_plait_sf"/>
</dbReference>
<evidence type="ECO:0000313" key="2">
    <source>
        <dbReference type="Proteomes" id="UP000192727"/>
    </source>
</evidence>
<accession>A0A1U9YIN2</accession>
<dbReference type="RefSeq" id="WP_079940200.1">
    <property type="nucleotide sequence ID" value="NZ_CP020327.1"/>
</dbReference>
<dbReference type="InterPro" id="IPR048443">
    <property type="entry name" value="RqcP2_N"/>
</dbReference>
<dbReference type="InterPro" id="IPR040591">
    <property type="entry name" value="RqcP2_RBD"/>
</dbReference>
<name>A0A1U9YIN2_9BACL</name>
<dbReference type="EMBL" id="CP020557">
    <property type="protein sequence ID" value="ARF67095.1"/>
    <property type="molecule type" value="Genomic_DNA"/>
</dbReference>
<dbReference type="SUPFAM" id="SSF55174">
    <property type="entry name" value="Alpha-L RNA-binding motif"/>
    <property type="match status" value="1"/>
</dbReference>
<dbReference type="GO" id="GO:0003723">
    <property type="term" value="F:RNA binding"/>
    <property type="evidence" value="ECO:0007669"/>
    <property type="project" value="InterPro"/>
</dbReference>
<dbReference type="Pfam" id="PF17774">
    <property type="entry name" value="YlmH_RBD"/>
    <property type="match status" value="1"/>
</dbReference>
<organism evidence="1 2">
    <name type="scientific">Paenibacillus larvae subsp. pulvifaciens</name>
    <dbReference type="NCBI Taxonomy" id="1477"/>
    <lineage>
        <taxon>Bacteria</taxon>
        <taxon>Bacillati</taxon>
        <taxon>Bacillota</taxon>
        <taxon>Bacilli</taxon>
        <taxon>Bacillales</taxon>
        <taxon>Paenibacillaceae</taxon>
        <taxon>Paenibacillus</taxon>
    </lineage>
</organism>
<dbReference type="Gene3D" id="3.10.290.10">
    <property type="entry name" value="RNA-binding S4 domain"/>
    <property type="match status" value="1"/>
</dbReference>
<gene>
    <name evidence="1" type="ORF">B7C51_03615</name>
</gene>
<reference evidence="1 2" key="1">
    <citation type="submission" date="2017-03" db="EMBL/GenBank/DDBJ databases">
        <title>Paenibacillus larvae genome sequencing.</title>
        <authorList>
            <person name="Dingman D.W."/>
        </authorList>
    </citation>
    <scope>NUCLEOTIDE SEQUENCE [LARGE SCALE GENOMIC DNA]</scope>
    <source>
        <strain evidence="1 2">SAG 10367</strain>
    </source>
</reference>
<dbReference type="InterPro" id="IPR002942">
    <property type="entry name" value="S4_RNA-bd"/>
</dbReference>
<dbReference type="CDD" id="cd00165">
    <property type="entry name" value="S4"/>
    <property type="match status" value="1"/>
</dbReference>
<dbReference type="GeneID" id="64219651"/>
<dbReference type="Pfam" id="PF01479">
    <property type="entry name" value="S4"/>
    <property type="match status" value="1"/>
</dbReference>
<dbReference type="Pfam" id="PF21278">
    <property type="entry name" value="YlmH_1st"/>
    <property type="match status" value="1"/>
</dbReference>
<proteinExistence type="predicted"/>